<name>A0ABR0L5U7_9PEZI</name>
<feature type="compositionally biased region" description="Low complexity" evidence="1">
    <location>
        <begin position="46"/>
        <end position="58"/>
    </location>
</feature>
<dbReference type="EC" id="2.7.1.91" evidence="2"/>
<evidence type="ECO:0000313" key="3">
    <source>
        <dbReference type="Proteomes" id="UP001357485"/>
    </source>
</evidence>
<keyword evidence="2" id="KW-0808">Transferase</keyword>
<dbReference type="GO" id="GO:0008481">
    <property type="term" value="F:sphingosine kinase activity"/>
    <property type="evidence" value="ECO:0007669"/>
    <property type="project" value="UniProtKB-EC"/>
</dbReference>
<dbReference type="EMBL" id="JAVRRA010022386">
    <property type="protein sequence ID" value="KAK5143976.1"/>
    <property type="molecule type" value="Genomic_DNA"/>
</dbReference>
<organism evidence="2 3">
    <name type="scientific">Cryomyces antarcticus</name>
    <dbReference type="NCBI Taxonomy" id="329879"/>
    <lineage>
        <taxon>Eukaryota</taxon>
        <taxon>Fungi</taxon>
        <taxon>Dikarya</taxon>
        <taxon>Ascomycota</taxon>
        <taxon>Pezizomycotina</taxon>
        <taxon>Dothideomycetes</taxon>
        <taxon>Dothideomycetes incertae sedis</taxon>
        <taxon>Cryomyces</taxon>
    </lineage>
</organism>
<keyword evidence="2" id="KW-0418">Kinase</keyword>
<reference evidence="2 3" key="1">
    <citation type="submission" date="2023-08" db="EMBL/GenBank/DDBJ databases">
        <title>Black Yeasts Isolated from many extreme environments.</title>
        <authorList>
            <person name="Coleine C."/>
            <person name="Stajich J.E."/>
            <person name="Selbmann L."/>
        </authorList>
    </citation>
    <scope>NUCLEOTIDE SEQUENCE [LARGE SCALE GENOMIC DNA]</scope>
    <source>
        <strain evidence="2 3">CCFEE 536</strain>
    </source>
</reference>
<dbReference type="Proteomes" id="UP001357485">
    <property type="component" value="Unassembled WGS sequence"/>
</dbReference>
<dbReference type="Gene3D" id="2.60.200.40">
    <property type="match status" value="1"/>
</dbReference>
<evidence type="ECO:0000313" key="2">
    <source>
        <dbReference type="EMBL" id="KAK5143976.1"/>
    </source>
</evidence>
<comment type="caution">
    <text evidence="2">The sequence shown here is derived from an EMBL/GenBank/DDBJ whole genome shotgun (WGS) entry which is preliminary data.</text>
</comment>
<proteinExistence type="predicted"/>
<feature type="non-terminal residue" evidence="2">
    <location>
        <position position="79"/>
    </location>
</feature>
<evidence type="ECO:0000256" key="1">
    <source>
        <dbReference type="SAM" id="MobiDB-lite"/>
    </source>
</evidence>
<gene>
    <name evidence="2" type="primary">LCB4_2</name>
    <name evidence="2" type="ORF">LTR16_012830</name>
</gene>
<accession>A0ABR0L5U7</accession>
<keyword evidence="3" id="KW-1185">Reference proteome</keyword>
<feature type="region of interest" description="Disordered" evidence="1">
    <location>
        <begin position="46"/>
        <end position="79"/>
    </location>
</feature>
<protein>
    <submittedName>
        <fullName evidence="2">Sphinganine kinase lcb4</fullName>
        <ecNumber evidence="2">2.7.1.91</ecNumber>
    </submittedName>
</protein>
<sequence length="79" mass="8102">MGSQRFTYGFLIRLLGKTVYPCDVAVAVEIGDKAAIRDAYNAAVSSKAAPSSRSSSCSGGTTEGDDPADLGLPALKFGT</sequence>